<protein>
    <submittedName>
        <fullName evidence="1">Uncharacterized protein</fullName>
    </submittedName>
</protein>
<comment type="caution">
    <text evidence="1">The sequence shown here is derived from an EMBL/GenBank/DDBJ whole genome shotgun (WGS) entry which is preliminary data.</text>
</comment>
<feature type="non-terminal residue" evidence="1">
    <location>
        <position position="68"/>
    </location>
</feature>
<evidence type="ECO:0000313" key="1">
    <source>
        <dbReference type="EMBL" id="MBD8048858.1"/>
    </source>
</evidence>
<name>A0ABR8YX43_9CLOT</name>
<dbReference type="EMBL" id="JACSQB010000182">
    <property type="protein sequence ID" value="MBD8048858.1"/>
    <property type="molecule type" value="Genomic_DNA"/>
</dbReference>
<accession>A0ABR8YX43</accession>
<dbReference type="RefSeq" id="WP_191741786.1">
    <property type="nucleotide sequence ID" value="NZ_JACSQB010000182.1"/>
</dbReference>
<reference evidence="1 2" key="1">
    <citation type="submission" date="2020-08" db="EMBL/GenBank/DDBJ databases">
        <title>A Genomic Blueprint of the Chicken Gut Microbiome.</title>
        <authorList>
            <person name="Gilroy R."/>
            <person name="Ravi A."/>
            <person name="Getino M."/>
            <person name="Pursley I."/>
            <person name="Horton D.L."/>
            <person name="Alikhan N.-F."/>
            <person name="Baker D."/>
            <person name="Gharbi K."/>
            <person name="Hall N."/>
            <person name="Watson M."/>
            <person name="Adriaenssens E.M."/>
            <person name="Foster-Nyarko E."/>
            <person name="Jarju S."/>
            <person name="Secka A."/>
            <person name="Antonio M."/>
            <person name="Oren A."/>
            <person name="Chaudhuri R."/>
            <person name="La Ragione R.M."/>
            <person name="Hildebrand F."/>
            <person name="Pallen M.J."/>
        </authorList>
    </citation>
    <scope>NUCLEOTIDE SEQUENCE [LARGE SCALE GENOMIC DNA]</scope>
    <source>
        <strain evidence="1 2">N37</strain>
    </source>
</reference>
<dbReference type="Proteomes" id="UP000627166">
    <property type="component" value="Unassembled WGS sequence"/>
</dbReference>
<proteinExistence type="predicted"/>
<gene>
    <name evidence="1" type="ORF">H9637_17820</name>
</gene>
<organism evidence="1 2">
    <name type="scientific">Clostridium faecium</name>
    <dbReference type="NCBI Taxonomy" id="2762223"/>
    <lineage>
        <taxon>Bacteria</taxon>
        <taxon>Bacillati</taxon>
        <taxon>Bacillota</taxon>
        <taxon>Clostridia</taxon>
        <taxon>Eubacteriales</taxon>
        <taxon>Clostridiaceae</taxon>
        <taxon>Clostridium</taxon>
    </lineage>
</organism>
<keyword evidence="2" id="KW-1185">Reference proteome</keyword>
<evidence type="ECO:0000313" key="2">
    <source>
        <dbReference type="Proteomes" id="UP000627166"/>
    </source>
</evidence>
<sequence length="68" mass="8075">MKKLQEIIDLLSTNLLIIVEKISKSLYKVYNDMVFNFNKQNTIKKMFEPTIDKKEDINKKLLNNLKSL</sequence>